<evidence type="ECO:0000313" key="2">
    <source>
        <dbReference type="Proteomes" id="UP000685013"/>
    </source>
</evidence>
<name>A0AAV6NWG8_9ROSI</name>
<reference evidence="1 2" key="1">
    <citation type="journal article" date="2021" name="Hortic Res">
        <title>The domestication of Cucurbita argyrosperma as revealed by the genome of its wild relative.</title>
        <authorList>
            <person name="Barrera-Redondo J."/>
            <person name="Sanchez-de la Vega G."/>
            <person name="Aguirre-Liguori J.A."/>
            <person name="Castellanos-Morales G."/>
            <person name="Gutierrez-Guerrero Y.T."/>
            <person name="Aguirre-Dugua X."/>
            <person name="Aguirre-Planter E."/>
            <person name="Tenaillon M.I."/>
            <person name="Lira-Saade R."/>
            <person name="Eguiarte L.E."/>
        </authorList>
    </citation>
    <scope>NUCLEOTIDE SEQUENCE [LARGE SCALE GENOMIC DNA]</scope>
    <source>
        <strain evidence="1">JBR-2021</strain>
    </source>
</reference>
<accession>A0AAV6NWG8</accession>
<protein>
    <submittedName>
        <fullName evidence="1">Uncharacterized protein</fullName>
    </submittedName>
</protein>
<organism evidence="1 2">
    <name type="scientific">Cucurbita argyrosperma subsp. sororia</name>
    <dbReference type="NCBI Taxonomy" id="37648"/>
    <lineage>
        <taxon>Eukaryota</taxon>
        <taxon>Viridiplantae</taxon>
        <taxon>Streptophyta</taxon>
        <taxon>Embryophyta</taxon>
        <taxon>Tracheophyta</taxon>
        <taxon>Spermatophyta</taxon>
        <taxon>Magnoliopsida</taxon>
        <taxon>eudicotyledons</taxon>
        <taxon>Gunneridae</taxon>
        <taxon>Pentapetalae</taxon>
        <taxon>rosids</taxon>
        <taxon>fabids</taxon>
        <taxon>Cucurbitales</taxon>
        <taxon>Cucurbitaceae</taxon>
        <taxon>Cucurbiteae</taxon>
        <taxon>Cucurbita</taxon>
    </lineage>
</organism>
<dbReference type="EMBL" id="JAGKQH010000003">
    <property type="protein sequence ID" value="KAG6604108.1"/>
    <property type="molecule type" value="Genomic_DNA"/>
</dbReference>
<keyword evidence="2" id="KW-1185">Reference proteome</keyword>
<gene>
    <name evidence="1" type="ORF">SDJN03_04717</name>
</gene>
<sequence>MAQVGEICPVWIPQKSRCPSLVSCLLSPKLKTPPAHHFSYCFHNVTDAFKRVPWPNLKATPALQPPSTPSSSFKQYQQQLSTFPAVYYVQNRGNQKNEAAFAEEQHNQISFKFTKL</sequence>
<comment type="caution">
    <text evidence="1">The sequence shown here is derived from an EMBL/GenBank/DDBJ whole genome shotgun (WGS) entry which is preliminary data.</text>
</comment>
<feature type="non-terminal residue" evidence="1">
    <location>
        <position position="1"/>
    </location>
</feature>
<dbReference type="AlphaFoldDB" id="A0AAV6NWG8"/>
<evidence type="ECO:0000313" key="1">
    <source>
        <dbReference type="EMBL" id="KAG6604108.1"/>
    </source>
</evidence>
<proteinExistence type="predicted"/>
<dbReference type="Proteomes" id="UP000685013">
    <property type="component" value="Chromosome 3"/>
</dbReference>